<keyword evidence="9" id="KW-0539">Nucleus</keyword>
<evidence type="ECO:0000256" key="6">
    <source>
        <dbReference type="ARBA" id="ARBA00022490"/>
    </source>
</evidence>
<comment type="similarity">
    <text evidence="3">Belongs to the PHAX family.</text>
</comment>
<evidence type="ECO:0000256" key="7">
    <source>
        <dbReference type="ARBA" id="ARBA00022884"/>
    </source>
</evidence>
<dbReference type="PANTHER" id="PTHR13135">
    <property type="entry name" value="CYTOSOLIC RESINIFERATOXIN BINDING PROTEIN RBP-26"/>
    <property type="match status" value="1"/>
</dbReference>
<dbReference type="Proteomes" id="UP001174677">
    <property type="component" value="Chromosome 4"/>
</dbReference>
<dbReference type="Pfam" id="PF10258">
    <property type="entry name" value="PHAX_RNA-bd"/>
    <property type="match status" value="1"/>
</dbReference>
<comment type="caution">
    <text evidence="13">The sequence shown here is derived from an EMBL/GenBank/DDBJ whole genome shotgun (WGS) entry which is preliminary data.</text>
</comment>
<evidence type="ECO:0000313" key="13">
    <source>
        <dbReference type="EMBL" id="KAJ9183548.1"/>
    </source>
</evidence>
<evidence type="ECO:0000256" key="3">
    <source>
        <dbReference type="ARBA" id="ARBA00006094"/>
    </source>
</evidence>
<proteinExistence type="inferred from homology"/>
<evidence type="ECO:0000256" key="8">
    <source>
        <dbReference type="ARBA" id="ARBA00022927"/>
    </source>
</evidence>
<dbReference type="PANTHER" id="PTHR13135:SF0">
    <property type="entry name" value="PHOSPHORYLATED ADAPTER RNA EXPORT PROTEIN"/>
    <property type="match status" value="1"/>
</dbReference>
<evidence type="ECO:0000256" key="4">
    <source>
        <dbReference type="ARBA" id="ARBA00016856"/>
    </source>
</evidence>
<keyword evidence="14" id="KW-1185">Reference proteome</keyword>
<feature type="region of interest" description="Disordered" evidence="11">
    <location>
        <begin position="59"/>
        <end position="82"/>
    </location>
</feature>
<keyword evidence="8" id="KW-0653">Protein transport</keyword>
<gene>
    <name evidence="13" type="ORF">P3X46_007388</name>
</gene>
<evidence type="ECO:0000259" key="12">
    <source>
        <dbReference type="Pfam" id="PF10258"/>
    </source>
</evidence>
<evidence type="ECO:0000256" key="1">
    <source>
        <dbReference type="ARBA" id="ARBA00004123"/>
    </source>
</evidence>
<dbReference type="Gene3D" id="1.10.10.1440">
    <property type="entry name" value="PHAX RNA-binding domain"/>
    <property type="match status" value="1"/>
</dbReference>
<sequence>MEKGESVLEAISEVDEVAEDVEMVDVEEGELLELNPQIGQGQSSGGGGVCDTIGIHALHSKNRGRRENKKKNRKKRGSLGPNVTDINRWMQFSLVMTADGRRLRTGGGILWNIMKTREPMAYKEIIKKAKYFEKQFKRQNIQQAQQQNKEGSAQETAISLTDEASSSVPEGSQVVPQNQHEQSCTQKKHISVRDRIGVPVSYDDILGDDPKNDSM</sequence>
<feature type="domain" description="Phosphorylated adapter RNA export protein RNA-binding" evidence="12">
    <location>
        <begin position="95"/>
        <end position="130"/>
    </location>
</feature>
<evidence type="ECO:0000256" key="2">
    <source>
        <dbReference type="ARBA" id="ARBA00004496"/>
    </source>
</evidence>
<keyword evidence="5" id="KW-0813">Transport</keyword>
<dbReference type="InterPro" id="IPR038092">
    <property type="entry name" value="PHAX_RNA-binding_sf"/>
</dbReference>
<reference evidence="13" key="1">
    <citation type="journal article" date="2023" name="Plant Biotechnol. J.">
        <title>Chromosome-level wild Hevea brasiliensis genome provides new tools for genomic-assisted breeding and valuable loci to elevate rubber yield.</title>
        <authorList>
            <person name="Cheng H."/>
            <person name="Song X."/>
            <person name="Hu Y."/>
            <person name="Wu T."/>
            <person name="Yang Q."/>
            <person name="An Z."/>
            <person name="Feng S."/>
            <person name="Deng Z."/>
            <person name="Wu W."/>
            <person name="Zeng X."/>
            <person name="Tu M."/>
            <person name="Wang X."/>
            <person name="Huang H."/>
        </authorList>
    </citation>
    <scope>NUCLEOTIDE SEQUENCE</scope>
    <source>
        <strain evidence="13">MT/VB/25A 57/8</strain>
    </source>
</reference>
<evidence type="ECO:0000256" key="10">
    <source>
        <dbReference type="ARBA" id="ARBA00030834"/>
    </source>
</evidence>
<name>A0ABQ9MX41_HEVBR</name>
<feature type="region of interest" description="Disordered" evidence="11">
    <location>
        <begin position="142"/>
        <end position="215"/>
    </location>
</feature>
<protein>
    <recommendedName>
        <fullName evidence="4">Phosphorylated adapter RNA export protein</fullName>
    </recommendedName>
    <alternativeName>
        <fullName evidence="10">RNA U small nuclear RNA export adapter protein</fullName>
    </alternativeName>
</protein>
<accession>A0ABQ9MX41</accession>
<keyword evidence="6" id="KW-0963">Cytoplasm</keyword>
<comment type="subcellular location">
    <subcellularLocation>
        <location evidence="2">Cytoplasm</location>
    </subcellularLocation>
    <subcellularLocation>
        <location evidence="1">Nucleus</location>
    </subcellularLocation>
</comment>
<dbReference type="InterPro" id="IPR019385">
    <property type="entry name" value="PHAX_RNA-binding_domain"/>
</dbReference>
<feature type="compositionally biased region" description="Basic residues" evidence="11">
    <location>
        <begin position="59"/>
        <end position="77"/>
    </location>
</feature>
<keyword evidence="7" id="KW-0694">RNA-binding</keyword>
<evidence type="ECO:0000313" key="14">
    <source>
        <dbReference type="Proteomes" id="UP001174677"/>
    </source>
</evidence>
<evidence type="ECO:0000256" key="11">
    <source>
        <dbReference type="SAM" id="MobiDB-lite"/>
    </source>
</evidence>
<organism evidence="13 14">
    <name type="scientific">Hevea brasiliensis</name>
    <name type="common">Para rubber tree</name>
    <name type="synonym">Siphonia brasiliensis</name>
    <dbReference type="NCBI Taxonomy" id="3981"/>
    <lineage>
        <taxon>Eukaryota</taxon>
        <taxon>Viridiplantae</taxon>
        <taxon>Streptophyta</taxon>
        <taxon>Embryophyta</taxon>
        <taxon>Tracheophyta</taxon>
        <taxon>Spermatophyta</taxon>
        <taxon>Magnoliopsida</taxon>
        <taxon>eudicotyledons</taxon>
        <taxon>Gunneridae</taxon>
        <taxon>Pentapetalae</taxon>
        <taxon>rosids</taxon>
        <taxon>fabids</taxon>
        <taxon>Malpighiales</taxon>
        <taxon>Euphorbiaceae</taxon>
        <taxon>Crotonoideae</taxon>
        <taxon>Micrandreae</taxon>
        <taxon>Hevea</taxon>
    </lineage>
</organism>
<evidence type="ECO:0000256" key="5">
    <source>
        <dbReference type="ARBA" id="ARBA00022448"/>
    </source>
</evidence>
<dbReference type="EMBL" id="JARPOI010000004">
    <property type="protein sequence ID" value="KAJ9183548.1"/>
    <property type="molecule type" value="Genomic_DNA"/>
</dbReference>
<feature type="compositionally biased region" description="Polar residues" evidence="11">
    <location>
        <begin position="148"/>
        <end position="185"/>
    </location>
</feature>
<evidence type="ECO:0000256" key="9">
    <source>
        <dbReference type="ARBA" id="ARBA00023242"/>
    </source>
</evidence>
<dbReference type="InterPro" id="IPR039047">
    <property type="entry name" value="PHAX"/>
</dbReference>